<dbReference type="Proteomes" id="UP000289437">
    <property type="component" value="Unassembled WGS sequence"/>
</dbReference>
<dbReference type="InterPro" id="IPR036249">
    <property type="entry name" value="Thioredoxin-like_sf"/>
</dbReference>
<dbReference type="Pfam" id="PF00578">
    <property type="entry name" value="AhpC-TSA"/>
    <property type="match status" value="1"/>
</dbReference>
<reference evidence="3" key="2">
    <citation type="submission" date="2019-02" db="EMBL/GenBank/DDBJ databases">
        <title>Granulicella sibirica sp. nov., a psychrotolerant acidobacterium isolated from an organic soil layer in forested tundra, West Siberia.</title>
        <authorList>
            <person name="Oshkin I.Y."/>
            <person name="Kulichevskaya I.S."/>
            <person name="Rijpstra W.I.C."/>
            <person name="Sinninghe Damste J.S."/>
            <person name="Rakitin A.L."/>
            <person name="Ravin N.V."/>
            <person name="Dedysh S.N."/>
        </authorList>
    </citation>
    <scope>NUCLEOTIDE SEQUENCE [LARGE SCALE GENOMIC DNA]</scope>
    <source>
        <strain evidence="3">AF10</strain>
    </source>
</reference>
<feature type="domain" description="Thioredoxin" evidence="1">
    <location>
        <begin position="19"/>
        <end position="202"/>
    </location>
</feature>
<dbReference type="PANTHER" id="PTHR43640">
    <property type="entry name" value="OS07G0260300 PROTEIN"/>
    <property type="match status" value="1"/>
</dbReference>
<comment type="caution">
    <text evidence="2">The sequence shown here is derived from an EMBL/GenBank/DDBJ whole genome shotgun (WGS) entry which is preliminary data.</text>
</comment>
<dbReference type="InterPro" id="IPR047262">
    <property type="entry name" value="PRX-like1"/>
</dbReference>
<evidence type="ECO:0000313" key="3">
    <source>
        <dbReference type="Proteomes" id="UP000289437"/>
    </source>
</evidence>
<keyword evidence="3" id="KW-1185">Reference proteome</keyword>
<organism evidence="2 3">
    <name type="scientific">Granulicella sibirica</name>
    <dbReference type="NCBI Taxonomy" id="2479048"/>
    <lineage>
        <taxon>Bacteria</taxon>
        <taxon>Pseudomonadati</taxon>
        <taxon>Acidobacteriota</taxon>
        <taxon>Terriglobia</taxon>
        <taxon>Terriglobales</taxon>
        <taxon>Acidobacteriaceae</taxon>
        <taxon>Granulicella</taxon>
    </lineage>
</organism>
<gene>
    <name evidence="2" type="ORF">GRAN_4198</name>
</gene>
<dbReference type="InterPro" id="IPR013766">
    <property type="entry name" value="Thioredoxin_domain"/>
</dbReference>
<evidence type="ECO:0000259" key="1">
    <source>
        <dbReference type="PROSITE" id="PS51352"/>
    </source>
</evidence>
<dbReference type="GO" id="GO:0016209">
    <property type="term" value="F:antioxidant activity"/>
    <property type="evidence" value="ECO:0007669"/>
    <property type="project" value="InterPro"/>
</dbReference>
<dbReference type="InterPro" id="IPR000866">
    <property type="entry name" value="AhpC/TSA"/>
</dbReference>
<dbReference type="GO" id="GO:0016491">
    <property type="term" value="F:oxidoreductase activity"/>
    <property type="evidence" value="ECO:0007669"/>
    <property type="project" value="InterPro"/>
</dbReference>
<protein>
    <submittedName>
        <fullName evidence="2">PPO candidate 1</fullName>
    </submittedName>
</protein>
<reference evidence="2 3" key="1">
    <citation type="submission" date="2018-11" db="EMBL/GenBank/DDBJ databases">
        <authorList>
            <person name="Mardanov A.V."/>
            <person name="Ravin N.V."/>
            <person name="Dedysh S.N."/>
        </authorList>
    </citation>
    <scope>NUCLEOTIDE SEQUENCE [LARGE SCALE GENOMIC DNA]</scope>
    <source>
        <strain evidence="2 3">AF10</strain>
    </source>
</reference>
<sequence length="222" mass="24690">MVAKDAGGFAMSRTQSTMVKLGTPAPPFELVDVASGRAIGRDDVAAMAWDDEARDQTNRRSGGGPSKTGRRGLLVMFICVHCPYVKHVEEELARIGVDFEGEVAIVAISSNDIEAYPQDGPEFMKAQAERLGFRFPYLLDETQEVARAYDAACTPDFFLFDADMNLVYRGQLDDSRPRRKDFGNDILVTGKDLRKAMDELIRGIRPDTNQTMSIGCNIKWKE</sequence>
<accession>A0A4V1L5A6</accession>
<dbReference type="CDD" id="cd02969">
    <property type="entry name" value="PRX_like1"/>
    <property type="match status" value="1"/>
</dbReference>
<dbReference type="AlphaFoldDB" id="A0A4V1L5A6"/>
<dbReference type="EMBL" id="RDSM01000003">
    <property type="protein sequence ID" value="RXH55094.1"/>
    <property type="molecule type" value="Genomic_DNA"/>
</dbReference>
<evidence type="ECO:0000313" key="2">
    <source>
        <dbReference type="EMBL" id="RXH55094.1"/>
    </source>
</evidence>
<dbReference type="PROSITE" id="PS51352">
    <property type="entry name" value="THIOREDOXIN_2"/>
    <property type="match status" value="1"/>
</dbReference>
<dbReference type="Gene3D" id="3.40.30.10">
    <property type="entry name" value="Glutaredoxin"/>
    <property type="match status" value="1"/>
</dbReference>
<dbReference type="SUPFAM" id="SSF52833">
    <property type="entry name" value="Thioredoxin-like"/>
    <property type="match status" value="1"/>
</dbReference>
<name>A0A4V1L5A6_9BACT</name>
<dbReference type="PANTHER" id="PTHR43640:SF1">
    <property type="entry name" value="THIOREDOXIN-DEPENDENT PEROXIREDOXIN"/>
    <property type="match status" value="1"/>
</dbReference>
<proteinExistence type="predicted"/>